<dbReference type="GO" id="GO:0009252">
    <property type="term" value="P:peptidoglycan biosynthetic process"/>
    <property type="evidence" value="ECO:0007669"/>
    <property type="project" value="UniProtKB-UniRule"/>
</dbReference>
<dbReference type="GO" id="GO:0051991">
    <property type="term" value="F:UDP-N-acetyl-D-glucosamine:N-acetylmuramoyl-L-alanyl-D-glutamyl-meso-2,6-diaminopimelyl-D-alanyl-D-alanine-diphosphoundecaprenol 4-beta-N-acetylglucosaminlytransferase activity"/>
    <property type="evidence" value="ECO:0007669"/>
    <property type="project" value="RHEA"/>
</dbReference>
<sequence length="375" mass="40480">METNKSNSNSSENGKVRIILAGGGTGGHIFPAIAIANAIRNQRPDAEILFVGAKGKMEMEKVPQAGYNIKGLDIAGFDRSSLFKNISLPFKLIKSFSQVKNIINEFKPDAAVGVGGYSSFPVLKYAQSKGIATFIHESNSFAGKSNMMLGKNATKIFVAGEGMGKFFPAGKIMITGNPVRRAIVNSTATRDESIRSFGLDPNLKTILAVGGSLGARSINEIMAQHVSELESLNLQLIWQTGRATAQRFIERGRPSKNVWVNDFIHDMDKAYAAADVVISRAGAMSVAELCVAKKPVVFVPYPLAAEDHQTVNAKYLVDRDAALMVKDSEVNAKLFGAITRLATDEALQEKLKTNIAKYAVTNADEIIAKEILALL</sequence>
<dbReference type="KEGG" id="pgin:FRZ67_16515"/>
<dbReference type="SUPFAM" id="SSF53756">
    <property type="entry name" value="UDP-Glycosyltransferase/glycogen phosphorylase"/>
    <property type="match status" value="1"/>
</dbReference>
<dbReference type="GO" id="GO:0051301">
    <property type="term" value="P:cell division"/>
    <property type="evidence" value="ECO:0007669"/>
    <property type="project" value="UniProtKB-KW"/>
</dbReference>
<keyword evidence="6 10" id="KW-0573">Peptidoglycan synthesis</keyword>
<evidence type="ECO:0000313" key="14">
    <source>
        <dbReference type="Proteomes" id="UP000321533"/>
    </source>
</evidence>
<dbReference type="InterPro" id="IPR007235">
    <property type="entry name" value="Glyco_trans_28_C"/>
</dbReference>
<name>A0A5B8VCZ0_9BACT</name>
<evidence type="ECO:0000256" key="7">
    <source>
        <dbReference type="ARBA" id="ARBA00023136"/>
    </source>
</evidence>
<dbReference type="GO" id="GO:0050511">
    <property type="term" value="F:undecaprenyldiphospho-muramoylpentapeptide beta-N-acetylglucosaminyltransferase activity"/>
    <property type="evidence" value="ECO:0007669"/>
    <property type="project" value="UniProtKB-UniRule"/>
</dbReference>
<dbReference type="HAMAP" id="MF_00033">
    <property type="entry name" value="MurG"/>
    <property type="match status" value="1"/>
</dbReference>
<dbReference type="Pfam" id="PF03033">
    <property type="entry name" value="Glyco_transf_28"/>
    <property type="match status" value="1"/>
</dbReference>
<accession>A0A5B8VCZ0</accession>
<keyword evidence="3 10" id="KW-0328">Glycosyltransferase</keyword>
<evidence type="ECO:0000313" key="13">
    <source>
        <dbReference type="EMBL" id="QEC68831.1"/>
    </source>
</evidence>
<evidence type="ECO:0000256" key="5">
    <source>
        <dbReference type="ARBA" id="ARBA00022960"/>
    </source>
</evidence>
<dbReference type="Gene3D" id="3.40.50.2000">
    <property type="entry name" value="Glycogen Phosphorylase B"/>
    <property type="match status" value="2"/>
</dbReference>
<dbReference type="InterPro" id="IPR004276">
    <property type="entry name" value="GlycoTrans_28_N"/>
</dbReference>
<comment type="catalytic activity">
    <reaction evidence="10">
        <text>di-trans,octa-cis-undecaprenyl diphospho-N-acetyl-alpha-D-muramoyl-L-alanyl-D-glutamyl-meso-2,6-diaminopimeloyl-D-alanyl-D-alanine + UDP-N-acetyl-alpha-D-glucosamine = di-trans,octa-cis-undecaprenyl diphospho-[N-acetyl-alpha-D-glucosaminyl-(1-&gt;4)]-N-acetyl-alpha-D-muramoyl-L-alanyl-D-glutamyl-meso-2,6-diaminopimeloyl-D-alanyl-D-alanine + UDP + H(+)</text>
        <dbReference type="Rhea" id="RHEA:31227"/>
        <dbReference type="ChEBI" id="CHEBI:15378"/>
        <dbReference type="ChEBI" id="CHEBI:57705"/>
        <dbReference type="ChEBI" id="CHEBI:58223"/>
        <dbReference type="ChEBI" id="CHEBI:61387"/>
        <dbReference type="ChEBI" id="CHEBI:61388"/>
        <dbReference type="EC" id="2.4.1.227"/>
    </reaction>
</comment>
<keyword evidence="2 10" id="KW-0132">Cell division</keyword>
<evidence type="ECO:0000256" key="3">
    <source>
        <dbReference type="ARBA" id="ARBA00022676"/>
    </source>
</evidence>
<dbReference type="AlphaFoldDB" id="A0A5B8VCZ0"/>
<feature type="binding site" evidence="10">
    <location>
        <position position="212"/>
    </location>
    <ligand>
        <name>UDP-N-acetyl-alpha-D-glucosamine</name>
        <dbReference type="ChEBI" id="CHEBI:57705"/>
    </ligand>
</feature>
<evidence type="ECO:0000256" key="9">
    <source>
        <dbReference type="ARBA" id="ARBA00023316"/>
    </source>
</evidence>
<evidence type="ECO:0000256" key="6">
    <source>
        <dbReference type="ARBA" id="ARBA00022984"/>
    </source>
</evidence>
<keyword evidence="1 10" id="KW-1003">Cell membrane</keyword>
<dbReference type="GO" id="GO:0005886">
    <property type="term" value="C:plasma membrane"/>
    <property type="evidence" value="ECO:0007669"/>
    <property type="project" value="UniProtKB-SubCell"/>
</dbReference>
<evidence type="ECO:0000256" key="8">
    <source>
        <dbReference type="ARBA" id="ARBA00023306"/>
    </source>
</evidence>
<dbReference type="Pfam" id="PF04101">
    <property type="entry name" value="Glyco_tran_28_C"/>
    <property type="match status" value="1"/>
</dbReference>
<dbReference type="InterPro" id="IPR006009">
    <property type="entry name" value="GlcNAc_MurG"/>
</dbReference>
<comment type="pathway">
    <text evidence="10">Cell wall biogenesis; peptidoglycan biosynthesis.</text>
</comment>
<feature type="binding site" evidence="10">
    <location>
        <begin position="25"/>
        <end position="27"/>
    </location>
    <ligand>
        <name>UDP-N-acetyl-alpha-D-glucosamine</name>
        <dbReference type="ChEBI" id="CHEBI:57705"/>
    </ligand>
</feature>
<dbReference type="EMBL" id="CP042435">
    <property type="protein sequence ID" value="QEC68831.1"/>
    <property type="molecule type" value="Genomic_DNA"/>
</dbReference>
<reference evidence="13 14" key="1">
    <citation type="journal article" date="2016" name="Int. J. Syst. Evol. Microbiol.">
        <title>Panacibacter ginsenosidivorans gen. nov., sp. nov., with ginsenoside converting activity isolated from soil of a ginseng field.</title>
        <authorList>
            <person name="Siddiqi M.Z."/>
            <person name="Muhammad Shafi S."/>
            <person name="Choi K.D."/>
            <person name="Im W.T."/>
        </authorList>
    </citation>
    <scope>NUCLEOTIDE SEQUENCE [LARGE SCALE GENOMIC DNA]</scope>
    <source>
        <strain evidence="13 14">Gsoil1550</strain>
    </source>
</reference>
<protein>
    <recommendedName>
        <fullName evidence="10">UDP-N-acetylglucosamine--N-acetylmuramyl-(pentapeptide) pyrophosphoryl-undecaprenol N-acetylglucosamine transferase</fullName>
        <ecNumber evidence="10">2.4.1.227</ecNumber>
    </recommendedName>
    <alternativeName>
        <fullName evidence="10">Undecaprenyl-PP-MurNAc-pentapeptide-UDPGlcNAc GlcNAc transferase</fullName>
    </alternativeName>
</protein>
<gene>
    <name evidence="10 13" type="primary">murG</name>
    <name evidence="13" type="ORF">FRZ67_16515</name>
</gene>
<proteinExistence type="inferred from homology"/>
<comment type="function">
    <text evidence="10">Cell wall formation. Catalyzes the transfer of a GlcNAc subunit on undecaprenyl-pyrophosphoryl-MurNAc-pentapeptide (lipid intermediate I) to form undecaprenyl-pyrophosphoryl-MurNAc-(pentapeptide)GlcNAc (lipid intermediate II).</text>
</comment>
<dbReference type="GO" id="GO:0071555">
    <property type="term" value="P:cell wall organization"/>
    <property type="evidence" value="ECO:0007669"/>
    <property type="project" value="UniProtKB-KW"/>
</dbReference>
<feature type="binding site" evidence="10">
    <location>
        <position position="264"/>
    </location>
    <ligand>
        <name>UDP-N-acetyl-alpha-D-glucosamine</name>
        <dbReference type="ChEBI" id="CHEBI:57705"/>
    </ligand>
</feature>
<evidence type="ECO:0000259" key="11">
    <source>
        <dbReference type="Pfam" id="PF03033"/>
    </source>
</evidence>
<keyword evidence="8 10" id="KW-0131">Cell cycle</keyword>
<feature type="binding site" evidence="10">
    <location>
        <position position="180"/>
    </location>
    <ligand>
        <name>UDP-N-acetyl-alpha-D-glucosamine</name>
        <dbReference type="ChEBI" id="CHEBI:57705"/>
    </ligand>
</feature>
<keyword evidence="5 10" id="KW-0133">Cell shape</keyword>
<evidence type="ECO:0000256" key="1">
    <source>
        <dbReference type="ARBA" id="ARBA00022475"/>
    </source>
</evidence>
<dbReference type="GO" id="GO:0008360">
    <property type="term" value="P:regulation of cell shape"/>
    <property type="evidence" value="ECO:0007669"/>
    <property type="project" value="UniProtKB-KW"/>
</dbReference>
<keyword evidence="4 10" id="KW-0808">Transferase</keyword>
<feature type="binding site" evidence="10">
    <location>
        <position position="139"/>
    </location>
    <ligand>
        <name>UDP-N-acetyl-alpha-D-glucosamine</name>
        <dbReference type="ChEBI" id="CHEBI:57705"/>
    </ligand>
</feature>
<dbReference type="Proteomes" id="UP000321533">
    <property type="component" value="Chromosome"/>
</dbReference>
<keyword evidence="9 10" id="KW-0961">Cell wall biogenesis/degradation</keyword>
<dbReference type="UniPathway" id="UPA00219"/>
<dbReference type="PANTHER" id="PTHR21015">
    <property type="entry name" value="UDP-N-ACETYLGLUCOSAMINE--N-ACETYLMURAMYL-(PENTAPEPTIDE) PYROPHOSPHORYL-UNDECAPRENOL N-ACETYLGLUCOSAMINE TRANSFERASE 1"/>
    <property type="match status" value="1"/>
</dbReference>
<dbReference type="PANTHER" id="PTHR21015:SF22">
    <property type="entry name" value="GLYCOSYLTRANSFERASE"/>
    <property type="match status" value="1"/>
</dbReference>
<dbReference type="GO" id="GO:0005975">
    <property type="term" value="P:carbohydrate metabolic process"/>
    <property type="evidence" value="ECO:0007669"/>
    <property type="project" value="InterPro"/>
</dbReference>
<feature type="domain" description="Glycosyl transferase family 28 C-terminal" evidence="12">
    <location>
        <begin position="205"/>
        <end position="354"/>
    </location>
</feature>
<keyword evidence="7 10" id="KW-0472">Membrane</keyword>
<evidence type="ECO:0000256" key="10">
    <source>
        <dbReference type="HAMAP-Rule" id="MF_00033"/>
    </source>
</evidence>
<dbReference type="EC" id="2.4.1.227" evidence="10"/>
<feature type="domain" description="Glycosyltransferase family 28 N-terminal" evidence="11">
    <location>
        <begin position="18"/>
        <end position="157"/>
    </location>
</feature>
<comment type="subcellular location">
    <subcellularLocation>
        <location evidence="10">Cell membrane</location>
        <topology evidence="10">Peripheral membrane protein</topology>
        <orientation evidence="10">Cytoplasmic side</orientation>
    </subcellularLocation>
</comment>
<dbReference type="NCBIfam" id="TIGR01133">
    <property type="entry name" value="murG"/>
    <property type="match status" value="1"/>
</dbReference>
<comment type="similarity">
    <text evidence="10">Belongs to the glycosyltransferase 28 family. MurG subfamily.</text>
</comment>
<dbReference type="CDD" id="cd03785">
    <property type="entry name" value="GT28_MurG"/>
    <property type="match status" value="1"/>
</dbReference>
<organism evidence="13 14">
    <name type="scientific">Panacibacter ginsenosidivorans</name>
    <dbReference type="NCBI Taxonomy" id="1813871"/>
    <lineage>
        <taxon>Bacteria</taxon>
        <taxon>Pseudomonadati</taxon>
        <taxon>Bacteroidota</taxon>
        <taxon>Chitinophagia</taxon>
        <taxon>Chitinophagales</taxon>
        <taxon>Chitinophagaceae</taxon>
        <taxon>Panacibacter</taxon>
    </lineage>
</organism>
<dbReference type="RefSeq" id="WP_147191249.1">
    <property type="nucleotide sequence ID" value="NZ_CP042435.1"/>
</dbReference>
<evidence type="ECO:0000256" key="4">
    <source>
        <dbReference type="ARBA" id="ARBA00022679"/>
    </source>
</evidence>
<keyword evidence="14" id="KW-1185">Reference proteome</keyword>
<dbReference type="OrthoDB" id="9808936at2"/>
<evidence type="ECO:0000256" key="2">
    <source>
        <dbReference type="ARBA" id="ARBA00022618"/>
    </source>
</evidence>
<feature type="binding site" evidence="10">
    <location>
        <position position="309"/>
    </location>
    <ligand>
        <name>UDP-N-acetyl-alpha-D-glucosamine</name>
        <dbReference type="ChEBI" id="CHEBI:57705"/>
    </ligand>
</feature>
<comment type="caution">
    <text evidence="10">Lacks conserved residue(s) required for the propagation of feature annotation.</text>
</comment>
<evidence type="ECO:0000259" key="12">
    <source>
        <dbReference type="Pfam" id="PF04101"/>
    </source>
</evidence>